<organism evidence="3 4">
    <name type="scientific">Pseudoluteimonas lycopersici</name>
    <dbReference type="NCBI Taxonomy" id="1324796"/>
    <lineage>
        <taxon>Bacteria</taxon>
        <taxon>Pseudomonadati</taxon>
        <taxon>Pseudomonadota</taxon>
        <taxon>Gammaproteobacteria</taxon>
        <taxon>Lysobacterales</taxon>
        <taxon>Lysobacteraceae</taxon>
        <taxon>Pseudoluteimonas</taxon>
    </lineage>
</organism>
<name>A0A516V4V5_9GAMM</name>
<evidence type="ECO:0000313" key="4">
    <source>
        <dbReference type="Proteomes" id="UP000315891"/>
    </source>
</evidence>
<proteinExistence type="predicted"/>
<dbReference type="PROSITE" id="PS51257">
    <property type="entry name" value="PROKAR_LIPOPROTEIN"/>
    <property type="match status" value="1"/>
</dbReference>
<keyword evidence="4" id="KW-1185">Reference proteome</keyword>
<dbReference type="Pfam" id="PF14467">
    <property type="entry name" value="DUF4426"/>
    <property type="match status" value="1"/>
</dbReference>
<feature type="region of interest" description="Disordered" evidence="1">
    <location>
        <begin position="22"/>
        <end position="43"/>
    </location>
</feature>
<evidence type="ECO:0000256" key="1">
    <source>
        <dbReference type="SAM" id="MobiDB-lite"/>
    </source>
</evidence>
<dbReference type="OrthoDB" id="5976095at2"/>
<dbReference type="RefSeq" id="WP_143879039.1">
    <property type="nucleotide sequence ID" value="NZ_BAABLZ010000001.1"/>
</dbReference>
<gene>
    <name evidence="3" type="ORF">FNZ56_06400</name>
</gene>
<reference evidence="3 4" key="1">
    <citation type="submission" date="2019-07" db="EMBL/GenBank/DDBJ databases">
        <title>Lysobacter weifangensis sp. nov., isolated from bensulfuron-methyl contaminated farmland soil.</title>
        <authorList>
            <person name="Zhao H."/>
        </authorList>
    </citation>
    <scope>NUCLEOTIDE SEQUENCE [LARGE SCALE GENOMIC DNA]</scope>
    <source>
        <strain evidence="3 4">CC-Bw-6</strain>
    </source>
</reference>
<dbReference type="AlphaFoldDB" id="A0A516V4V5"/>
<dbReference type="Proteomes" id="UP000315891">
    <property type="component" value="Chromosome"/>
</dbReference>
<feature type="domain" description="DUF4426" evidence="2">
    <location>
        <begin position="48"/>
        <end position="158"/>
    </location>
</feature>
<evidence type="ECO:0000313" key="3">
    <source>
        <dbReference type="EMBL" id="QDQ73527.1"/>
    </source>
</evidence>
<sequence length="159" mass="16623">MHAFRIPALLCLALAGCDRGDTPSRAPVAATTPGDATNGATATSNGITLRANVVETADLQESVAAGYGIAREPNQALLLLTVRDANGDNATPVSLQATVSDLKGGERPLPLREVRTGDFVDRIALVPIAAPDTLTFDIRAQLAPGSTSTVRLSRDFYPR</sequence>
<accession>A0A516V4V5</accession>
<dbReference type="EMBL" id="CP041742">
    <property type="protein sequence ID" value="QDQ73527.1"/>
    <property type="molecule type" value="Genomic_DNA"/>
</dbReference>
<protein>
    <submittedName>
        <fullName evidence="3">DUF4426 domain-containing protein</fullName>
    </submittedName>
</protein>
<feature type="compositionally biased region" description="Polar residues" evidence="1">
    <location>
        <begin position="34"/>
        <end position="43"/>
    </location>
</feature>
<evidence type="ECO:0000259" key="2">
    <source>
        <dbReference type="Pfam" id="PF14467"/>
    </source>
</evidence>
<dbReference type="InterPro" id="IPR025218">
    <property type="entry name" value="DUF4426"/>
</dbReference>
<dbReference type="Gene3D" id="2.60.40.3340">
    <property type="entry name" value="Domain of unknown function DUF4426"/>
    <property type="match status" value="1"/>
</dbReference>